<evidence type="ECO:0000313" key="3">
    <source>
        <dbReference type="WBParaSite" id="ASIM_0000473901-mRNA-1"/>
    </source>
</evidence>
<sequence>PLTACFCPCCTCCCPFKKPAPPPTTPKPKPPPEPTCCGPSVIYLPVGPPEIIQVPVTTYIQRTVAAPEIISITSLSQPAPSPKYITVEVPPSREIQVAPAPERQIITIPAGSSYSIGGGSSMSTAHLSPSLMKTPPSSGYAKGSYQVVYDFLK</sequence>
<name>A0A0M3JAW6_ANISI</name>
<accession>A0A0M3JAW6</accession>
<reference evidence="1 2" key="2">
    <citation type="submission" date="2018-11" db="EMBL/GenBank/DDBJ databases">
        <authorList>
            <consortium name="Pathogen Informatics"/>
        </authorList>
    </citation>
    <scope>NUCLEOTIDE SEQUENCE [LARGE SCALE GENOMIC DNA]</scope>
</reference>
<dbReference type="EMBL" id="UYRR01008032">
    <property type="protein sequence ID" value="VDK24054.1"/>
    <property type="molecule type" value="Genomic_DNA"/>
</dbReference>
<reference evidence="3" key="1">
    <citation type="submission" date="2017-02" db="UniProtKB">
        <authorList>
            <consortium name="WormBaseParasite"/>
        </authorList>
    </citation>
    <scope>IDENTIFICATION</scope>
</reference>
<dbReference type="WBParaSite" id="ASIM_0000473901-mRNA-1">
    <property type="protein sequence ID" value="ASIM_0000473901-mRNA-1"/>
    <property type="gene ID" value="ASIM_0000473901"/>
</dbReference>
<keyword evidence="2" id="KW-1185">Reference proteome</keyword>
<evidence type="ECO:0000313" key="2">
    <source>
        <dbReference type="Proteomes" id="UP000267096"/>
    </source>
</evidence>
<organism evidence="3">
    <name type="scientific">Anisakis simplex</name>
    <name type="common">Herring worm</name>
    <dbReference type="NCBI Taxonomy" id="6269"/>
    <lineage>
        <taxon>Eukaryota</taxon>
        <taxon>Metazoa</taxon>
        <taxon>Ecdysozoa</taxon>
        <taxon>Nematoda</taxon>
        <taxon>Chromadorea</taxon>
        <taxon>Rhabditida</taxon>
        <taxon>Spirurina</taxon>
        <taxon>Ascaridomorpha</taxon>
        <taxon>Ascaridoidea</taxon>
        <taxon>Anisakidae</taxon>
        <taxon>Anisakis</taxon>
        <taxon>Anisakis simplex complex</taxon>
    </lineage>
</organism>
<gene>
    <name evidence="1" type="ORF">ASIM_LOCUS4552</name>
</gene>
<evidence type="ECO:0000313" key="1">
    <source>
        <dbReference type="EMBL" id="VDK24054.1"/>
    </source>
</evidence>
<dbReference type="Proteomes" id="UP000267096">
    <property type="component" value="Unassembled WGS sequence"/>
</dbReference>
<dbReference type="AlphaFoldDB" id="A0A0M3JAW6"/>
<proteinExistence type="predicted"/>
<protein>
    <submittedName>
        <fullName evidence="3">DM5 domain-containing protein</fullName>
    </submittedName>
</protein>